<protein>
    <submittedName>
        <fullName evidence="2">Uncharacterized protein</fullName>
    </submittedName>
</protein>
<name>A0A1A8ZSD4_PLAOA</name>
<accession>A0A1A8ZSD4</accession>
<keyword evidence="4" id="KW-1185">Reference proteome</keyword>
<evidence type="ECO:0000313" key="4">
    <source>
        <dbReference type="Proteomes" id="UP000078555"/>
    </source>
</evidence>
<dbReference type="EMBL" id="FLRE01000185">
    <property type="protein sequence ID" value="SBT46798.1"/>
    <property type="molecule type" value="Genomic_DNA"/>
</dbReference>
<evidence type="ECO:0000313" key="3">
    <source>
        <dbReference type="Proteomes" id="UP000078550"/>
    </source>
</evidence>
<dbReference type="EMBL" id="FLRD01000139">
    <property type="protein sequence ID" value="SBT46279.1"/>
    <property type="molecule type" value="Genomic_DNA"/>
</dbReference>
<dbReference type="AlphaFoldDB" id="A0A1A8ZSD4"/>
<proteinExistence type="predicted"/>
<gene>
    <name evidence="1" type="ORF">POVWA1_053410</name>
    <name evidence="2" type="ORF">POVWA2_052680</name>
</gene>
<evidence type="ECO:0000313" key="2">
    <source>
        <dbReference type="EMBL" id="SBT46798.1"/>
    </source>
</evidence>
<reference evidence="2" key="2">
    <citation type="submission" date="2016-05" db="EMBL/GenBank/DDBJ databases">
        <authorList>
            <person name="Lavstsen T."/>
            <person name="Jespersen J.S."/>
        </authorList>
    </citation>
    <scope>NUCLEOTIDE SEQUENCE [LARGE SCALE GENOMIC DNA]</scope>
</reference>
<reference evidence="3 4" key="1">
    <citation type="submission" date="2016-05" db="EMBL/GenBank/DDBJ databases">
        <authorList>
            <person name="Naeem Raeece"/>
        </authorList>
    </citation>
    <scope>NUCLEOTIDE SEQUENCE [LARGE SCALE GENOMIC DNA]</scope>
</reference>
<sequence>MFAETQKNGSYDRSDWCRDGGAETEEMDVMIEATGVAMGVCVCGGLGRYLGWMNNGLFFKNVRSEKV</sequence>
<organism evidence="2 3">
    <name type="scientific">Plasmodium ovale wallikeri</name>
    <dbReference type="NCBI Taxonomy" id="864142"/>
    <lineage>
        <taxon>Eukaryota</taxon>
        <taxon>Sar</taxon>
        <taxon>Alveolata</taxon>
        <taxon>Apicomplexa</taxon>
        <taxon>Aconoidasida</taxon>
        <taxon>Haemosporida</taxon>
        <taxon>Plasmodiidae</taxon>
        <taxon>Plasmodium</taxon>
        <taxon>Plasmodium (Plasmodium)</taxon>
    </lineage>
</organism>
<dbReference type="Proteomes" id="UP000078550">
    <property type="component" value="Unassembled WGS sequence"/>
</dbReference>
<evidence type="ECO:0000313" key="1">
    <source>
        <dbReference type="EMBL" id="SBT46279.1"/>
    </source>
</evidence>
<dbReference type="Proteomes" id="UP000078555">
    <property type="component" value="Unassembled WGS sequence"/>
</dbReference>